<dbReference type="InterPro" id="IPR039600">
    <property type="entry name" value="TANGO6/Rtp1"/>
</dbReference>
<dbReference type="InterPro" id="IPR019414">
    <property type="entry name" value="Rtp1_C2"/>
</dbReference>
<feature type="region of interest" description="Disordered" evidence="2">
    <location>
        <begin position="203"/>
        <end position="222"/>
    </location>
</feature>
<feature type="region of interest" description="Disordered" evidence="2">
    <location>
        <begin position="928"/>
        <end position="956"/>
    </location>
</feature>
<dbReference type="OrthoDB" id="39591at2759"/>
<feature type="compositionally biased region" description="Polar residues" evidence="2">
    <location>
        <begin position="203"/>
        <end position="218"/>
    </location>
</feature>
<dbReference type="Pfam" id="PF10363">
    <property type="entry name" value="RTP1_C1"/>
    <property type="match status" value="1"/>
</dbReference>
<name>A0A0C2FDK9_9PEZI</name>
<evidence type="ECO:0000259" key="4">
    <source>
        <dbReference type="Pfam" id="PF10363"/>
    </source>
</evidence>
<dbReference type="VEuPathDB" id="FungiDB:SPBR_06552"/>
<dbReference type="GeneID" id="63679729"/>
<comment type="similarity">
    <text evidence="1">Belongs to the Tango6 family.</text>
</comment>
<comment type="caution">
    <text evidence="5">The sequence shown here is derived from an EMBL/GenBank/DDBJ whole genome shotgun (WGS) entry which is preliminary data.</text>
</comment>
<evidence type="ECO:0000259" key="3">
    <source>
        <dbReference type="Pfam" id="PF10304"/>
    </source>
</evidence>
<dbReference type="PANTHER" id="PTHR20959">
    <property type="entry name" value="TRANSPORT AND GOLGI ORGANIZATION PROTEIN 6 FAMILY MEMBER"/>
    <property type="match status" value="1"/>
</dbReference>
<evidence type="ECO:0000256" key="1">
    <source>
        <dbReference type="ARBA" id="ARBA00005724"/>
    </source>
</evidence>
<feature type="region of interest" description="Disordered" evidence="2">
    <location>
        <begin position="709"/>
        <end position="744"/>
    </location>
</feature>
<dbReference type="AlphaFoldDB" id="A0A0C2FDK9"/>
<dbReference type="HOGENOM" id="CLU_006300_0_0_1"/>
<gene>
    <name evidence="5" type="ORF">SPBR_06552</name>
</gene>
<dbReference type="RefSeq" id="XP_040617203.1">
    <property type="nucleotide sequence ID" value="XM_040764808.1"/>
</dbReference>
<dbReference type="EMBL" id="AWTV01000009">
    <property type="protein sequence ID" value="KIH89193.1"/>
    <property type="molecule type" value="Genomic_DNA"/>
</dbReference>
<proteinExistence type="inferred from homology"/>
<dbReference type="Pfam" id="PF10304">
    <property type="entry name" value="RTP1_C2"/>
    <property type="match status" value="1"/>
</dbReference>
<dbReference type="GO" id="GO:0009306">
    <property type="term" value="P:protein secretion"/>
    <property type="evidence" value="ECO:0007669"/>
    <property type="project" value="TreeGrafter"/>
</dbReference>
<feature type="compositionally biased region" description="Low complexity" evidence="2">
    <location>
        <begin position="932"/>
        <end position="944"/>
    </location>
</feature>
<feature type="compositionally biased region" description="Acidic residues" evidence="2">
    <location>
        <begin position="735"/>
        <end position="744"/>
    </location>
</feature>
<dbReference type="InterPro" id="IPR016024">
    <property type="entry name" value="ARM-type_fold"/>
</dbReference>
<feature type="domain" description="RNA polymerase II assembly factor Rtp1 C-terminal" evidence="3">
    <location>
        <begin position="859"/>
        <end position="891"/>
    </location>
</feature>
<sequence>MDAPAPAHEAHEAQKTLLESLTALGSAAFDLSTPDRHAAQQQLSGLLQRTPTVSLLPALNVLIQPGRVPDGVRIEFMSQLALLPLRSDGVRATLEFVFSVHPSNANSNASAPQKQGAQITLEALKMATRLLASPPVRANSIDWFRGIAPQLLALLDGHDGLELAKVAAYVIGFGILGRKSFGAPGMPGWANFAEPMLRCIDPTTSQTTSQLPGQGTSDRGSDGVIDLRRNATVVLVSEDTLAEGLRRLQTLVISHPNPGLTRRLLSPVVLPLWALSSWSSASKKCEEDYCQPARNLLKIYLKISTAPDKAMPIVRDLLFEGSRDAGRQPQWQYQATDANENSICIVSAPSTPPNAAEVLQTRWNEIGPKSDALVELLSSIATDDEDISSVFLDLFSRWLSSKKSRRQPAKDFILVKEEDDNYDKLHGGSDSNPLVDVLEGSMLQKMMEKFPEKLASRPSDILELVSGLLNQVQEASLAEDETVPLLMSLLNLVVTSPGFRKAKADATVVQSIEDSLGKISRVSGTEDINEAAQTAKNLLLFLKYRDEIEDPEGENRAGATSTVSQQQIEERKTYSLAISYITQADSPPPVRSEGLNLLQGLILSDSSILDIPALLVMMSSMLDENEDYVNLRVIKIFTVLADKHPKSTTKELLDHYVDANEMKGVESRLRFGEALLQVVQRLGATFSGDTAKEVGQALLEIAGRRGFRPKTKAKQEREQRMRDLKAKRKAPGGDDNAEDDEDIDIDDALLSDEERNRNEILGRIVDGWGSKRGSEDVRIRASALSIFAFSLDVNIAGLGATLASGAVDLSLHVLTMEPELEKAILRRAAIVLILSFVRALHDAREAGRRLGFGLVQQSQDDMLRILQYVADTDEDGLVKQHAIDVIESLENWKLTSLLSPASEGSDTLSGVSSVGGLAGLAGLSIDPTNIGTSTSSTSALSSRQPQPPRPRIEEIE</sequence>
<feature type="compositionally biased region" description="Basic and acidic residues" evidence="2">
    <location>
        <begin position="713"/>
        <end position="724"/>
    </location>
</feature>
<evidence type="ECO:0000313" key="5">
    <source>
        <dbReference type="EMBL" id="KIH89193.1"/>
    </source>
</evidence>
<keyword evidence="6" id="KW-1185">Reference proteome</keyword>
<evidence type="ECO:0000256" key="2">
    <source>
        <dbReference type="SAM" id="MobiDB-lite"/>
    </source>
</evidence>
<protein>
    <submittedName>
        <fullName evidence="5">Protein required for cell viability</fullName>
    </submittedName>
</protein>
<dbReference type="PANTHER" id="PTHR20959:SF1">
    <property type="entry name" value="TRANSPORT AND GOLGI ORGANIZATION PROTEIN 6 HOMOLOG"/>
    <property type="match status" value="1"/>
</dbReference>
<accession>A0A0C2FDK9</accession>
<feature type="domain" description="RNA polymerase II assembly factor Rtp1 C-terminal" evidence="4">
    <location>
        <begin position="584"/>
        <end position="684"/>
    </location>
</feature>
<dbReference type="SUPFAM" id="SSF48371">
    <property type="entry name" value="ARM repeat"/>
    <property type="match status" value="1"/>
</dbReference>
<dbReference type="InterPro" id="IPR019451">
    <property type="entry name" value="Rtp1_C1"/>
</dbReference>
<dbReference type="Proteomes" id="UP000031575">
    <property type="component" value="Unassembled WGS sequence"/>
</dbReference>
<organism evidence="5 6">
    <name type="scientific">Sporothrix brasiliensis 5110</name>
    <dbReference type="NCBI Taxonomy" id="1398154"/>
    <lineage>
        <taxon>Eukaryota</taxon>
        <taxon>Fungi</taxon>
        <taxon>Dikarya</taxon>
        <taxon>Ascomycota</taxon>
        <taxon>Pezizomycotina</taxon>
        <taxon>Sordariomycetes</taxon>
        <taxon>Sordariomycetidae</taxon>
        <taxon>Ophiostomatales</taxon>
        <taxon>Ophiostomataceae</taxon>
        <taxon>Sporothrix</taxon>
    </lineage>
</organism>
<reference evidence="5 6" key="1">
    <citation type="journal article" date="2014" name="BMC Genomics">
        <title>Comparative genomics of the major fungal agents of human and animal Sporotrichosis: Sporothrix schenckii and Sporothrix brasiliensis.</title>
        <authorList>
            <person name="Teixeira M.M."/>
            <person name="de Almeida L.G."/>
            <person name="Kubitschek-Barreira P."/>
            <person name="Alves F.L."/>
            <person name="Kioshima E.S."/>
            <person name="Abadio A.K."/>
            <person name="Fernandes L."/>
            <person name="Derengowski L.S."/>
            <person name="Ferreira K.S."/>
            <person name="Souza R.C."/>
            <person name="Ruiz J.C."/>
            <person name="de Andrade N.C."/>
            <person name="Paes H.C."/>
            <person name="Nicola A.M."/>
            <person name="Albuquerque P."/>
            <person name="Gerber A.L."/>
            <person name="Martins V.P."/>
            <person name="Peconick L.D."/>
            <person name="Neto A.V."/>
            <person name="Chaucanez C.B."/>
            <person name="Silva P.A."/>
            <person name="Cunha O.L."/>
            <person name="de Oliveira F.F."/>
            <person name="dos Santos T.C."/>
            <person name="Barros A.L."/>
            <person name="Soares M.A."/>
            <person name="de Oliveira L.M."/>
            <person name="Marini M.M."/>
            <person name="Villalobos-Duno H."/>
            <person name="Cunha M.M."/>
            <person name="de Hoog S."/>
            <person name="da Silveira J.F."/>
            <person name="Henrissat B."/>
            <person name="Nino-Vega G.A."/>
            <person name="Cisalpino P.S."/>
            <person name="Mora-Montes H.M."/>
            <person name="Almeida S.R."/>
            <person name="Stajich J.E."/>
            <person name="Lopes-Bezerra L.M."/>
            <person name="Vasconcelos A.T."/>
            <person name="Felipe M.S."/>
        </authorList>
    </citation>
    <scope>NUCLEOTIDE SEQUENCE [LARGE SCALE GENOMIC DNA]</scope>
    <source>
        <strain evidence="5 6">5110</strain>
    </source>
</reference>
<evidence type="ECO:0000313" key="6">
    <source>
        <dbReference type="Proteomes" id="UP000031575"/>
    </source>
</evidence>